<dbReference type="InterPro" id="IPR038765">
    <property type="entry name" value="Papain-like_cys_pep_sf"/>
</dbReference>
<dbReference type="Gene3D" id="3.90.70.10">
    <property type="entry name" value="Cysteine proteinases"/>
    <property type="match status" value="1"/>
</dbReference>
<dbReference type="InterPro" id="IPR000668">
    <property type="entry name" value="Peptidase_C1A_C"/>
</dbReference>
<dbReference type="AlphaFoldDB" id="A0A551XRJ8"/>
<dbReference type="Pfam" id="PF00112">
    <property type="entry name" value="Peptidase_C1"/>
    <property type="match status" value="1"/>
</dbReference>
<accession>A0A551XRJ8</accession>
<reference evidence="2 3" key="1">
    <citation type="submission" date="2019-01" db="EMBL/GenBank/DDBJ databases">
        <title>Coherence of Microcystis species and biogeography revealed through population genomics.</title>
        <authorList>
            <person name="Perez-Carrascal O.M."/>
            <person name="Terrat Y."/>
            <person name="Giani A."/>
            <person name="Fortin N."/>
            <person name="Tromas N."/>
            <person name="Shapiro B.J."/>
        </authorList>
    </citation>
    <scope>NUCLEOTIDE SEQUENCE [LARGE SCALE GENOMIC DNA]</scope>
    <source>
        <strain evidence="2">Ma_QC_C_20070703_M131</strain>
    </source>
</reference>
<evidence type="ECO:0000259" key="1">
    <source>
        <dbReference type="SMART" id="SM00645"/>
    </source>
</evidence>
<keyword evidence="2" id="KW-0378">Hydrolase</keyword>
<keyword evidence="2" id="KW-0645">Protease</keyword>
<dbReference type="Proteomes" id="UP000316443">
    <property type="component" value="Unassembled WGS sequence"/>
</dbReference>
<name>A0A551XRJ8_MICAE</name>
<organism evidence="2 3">
    <name type="scientific">Microcystis aeruginosa Ma_QC_C_20070703_M131</name>
    <dbReference type="NCBI Taxonomy" id="2486263"/>
    <lineage>
        <taxon>Bacteria</taxon>
        <taxon>Bacillati</taxon>
        <taxon>Cyanobacteriota</taxon>
        <taxon>Cyanophyceae</taxon>
        <taxon>Oscillatoriophycideae</taxon>
        <taxon>Chroococcales</taxon>
        <taxon>Microcystaceae</taxon>
        <taxon>Microcystis</taxon>
    </lineage>
</organism>
<dbReference type="PROSITE" id="PS00639">
    <property type="entry name" value="THIOL_PROTEASE_HIS"/>
    <property type="match status" value="1"/>
</dbReference>
<sequence>MSETFVIPAMGWLPDYPDIRDVTFQSERVPSKLQALGQPSVKQMLAKVGATTSAPAALPTSVDLRPWCSPMEDQQTIGSCTAHAGVGLVEYFERRAFGKHLDASRLFLYKVTRNLLKWTGDTGAFLRSTMYALTLFGVPPEEYYPYNIADFDKEPSAFCYAFGQSYQAISYYRLDPPGTTPSNLLTQIKTCLANGLPSMFGFTVYSSISQGNTTGKIPYPTRGERVLGGHAIDAVGYDDNLKIKNTNAGGIETTGALLIRNSWGTGWGSAGYGWLPYKYVLDGLATDWWSLIKSEWVDTGQFG</sequence>
<gene>
    <name evidence="2" type="ORF">EWV85_15970</name>
</gene>
<dbReference type="SMART" id="SM00645">
    <property type="entry name" value="Pept_C1"/>
    <property type="match status" value="1"/>
</dbReference>
<protein>
    <submittedName>
        <fullName evidence="2">Cysteine protease</fullName>
    </submittedName>
</protein>
<dbReference type="GO" id="GO:0006508">
    <property type="term" value="P:proteolysis"/>
    <property type="evidence" value="ECO:0007669"/>
    <property type="project" value="UniProtKB-KW"/>
</dbReference>
<comment type="caution">
    <text evidence="2">The sequence shown here is derived from an EMBL/GenBank/DDBJ whole genome shotgun (WGS) entry which is preliminary data.</text>
</comment>
<proteinExistence type="predicted"/>
<evidence type="ECO:0000313" key="3">
    <source>
        <dbReference type="Proteomes" id="UP000316443"/>
    </source>
</evidence>
<dbReference type="EMBL" id="SFCA01000163">
    <property type="protein sequence ID" value="TRT51345.1"/>
    <property type="molecule type" value="Genomic_DNA"/>
</dbReference>
<evidence type="ECO:0000313" key="2">
    <source>
        <dbReference type="EMBL" id="TRT51345.1"/>
    </source>
</evidence>
<dbReference type="SUPFAM" id="SSF54001">
    <property type="entry name" value="Cysteine proteinases"/>
    <property type="match status" value="1"/>
</dbReference>
<dbReference type="GO" id="GO:0008234">
    <property type="term" value="F:cysteine-type peptidase activity"/>
    <property type="evidence" value="ECO:0007669"/>
    <property type="project" value="InterPro"/>
</dbReference>
<dbReference type="CDD" id="cd02619">
    <property type="entry name" value="Peptidase_C1"/>
    <property type="match status" value="1"/>
</dbReference>
<dbReference type="InterPro" id="IPR025660">
    <property type="entry name" value="Pept_his_AS"/>
</dbReference>
<feature type="domain" description="Peptidase C1A papain C-terminal" evidence="1">
    <location>
        <begin position="58"/>
        <end position="281"/>
    </location>
</feature>